<dbReference type="Pfam" id="PF00512">
    <property type="entry name" value="HisKA"/>
    <property type="match status" value="1"/>
</dbReference>
<feature type="domain" description="Histidine kinase" evidence="18">
    <location>
        <begin position="587"/>
        <end position="899"/>
    </location>
</feature>
<dbReference type="SUPFAM" id="SSF47384">
    <property type="entry name" value="Homodimeric domain of signal transducing histidine kinase"/>
    <property type="match status" value="1"/>
</dbReference>
<dbReference type="FunFam" id="1.10.287.130:FF:000004">
    <property type="entry name" value="Ethylene receptor 1"/>
    <property type="match status" value="1"/>
</dbReference>
<dbReference type="GO" id="GO:0005524">
    <property type="term" value="F:ATP binding"/>
    <property type="evidence" value="ECO:0007669"/>
    <property type="project" value="UniProtKB-KW"/>
</dbReference>
<dbReference type="EMBL" id="JAWIZZ010000056">
    <property type="protein sequence ID" value="KAK5774113.1"/>
    <property type="molecule type" value="Genomic_DNA"/>
</dbReference>
<dbReference type="SMART" id="SM00387">
    <property type="entry name" value="HATPase_c"/>
    <property type="match status" value="1"/>
</dbReference>
<dbReference type="SMART" id="SM00388">
    <property type="entry name" value="HisKA"/>
    <property type="match status" value="1"/>
</dbReference>
<evidence type="ECO:0000256" key="17">
    <source>
        <dbReference type="SAM" id="Phobius"/>
    </source>
</evidence>
<evidence type="ECO:0000256" key="8">
    <source>
        <dbReference type="ARBA" id="ARBA00022777"/>
    </source>
</evidence>
<keyword evidence="11" id="KW-0902">Two-component regulatory system</keyword>
<feature type="transmembrane region" description="Helical" evidence="17">
    <location>
        <begin position="204"/>
        <end position="221"/>
    </location>
</feature>
<dbReference type="PROSITE" id="PS50109">
    <property type="entry name" value="HIS_KIN"/>
    <property type="match status" value="1"/>
</dbReference>
<dbReference type="InterPro" id="IPR004358">
    <property type="entry name" value="Sig_transdc_His_kin-like_C"/>
</dbReference>
<keyword evidence="5" id="KW-0808">Transferase</keyword>
<sequence length="1187" mass="132154">MTNLRKFPPRPPYRVSLRAQLTVLVSIVAIVSLVILAITTGVYFTDNFKNLESDRLYIAAQLKSSQIDQNLNYLYYQCYYVASRDTLQTSLTNYVAGNNTEANWVDTQSILEKFLSSSDLFSVVRIYDALFNNVLNATNNGTGDLIPQSVLNKLLPLSMDNPLPSSLETTGILTDPVKNGTSYLMSMSLPIFANPSIILSDSRVYGYITIVMSANGLLSVLNDTTALAKSNVAIVSAKYTNYSMLDSYKFVFPPYGAPTSIINSTFLLVNGSFLSDALKLGKGGSLKSTFFFYHSKVAVGYSPCTSTLTNWVAVVTQVESVFLSPSTRLARIIAGTVVAIGVFVMFMTFPLAYWAVKPIVRLQKATELITEGRGLRPTTPSSMSRTSSIKQDRAFVRPLAPVTPLIDLICPSSANEHNNSNISNSNGHDVTDSSYSNNNTGEKHELDSLSSSMVLKSKPNPSLNNHDTHSNMSCDNYKIKNPPNPELLTPPKLSRVEEGNDDEITYASRSRGYIAPTNLVEARVPQYRRLFSDELSVLTETFNTMTDALDEHYALLEERVRARTKQLEAAKIEAEAANEAKTVFIANISHELRTPLSGILGMTTISMEETDIHKIRNNLKLIFRSGELLLHILTELLTFSKNVLQRTKLEKRNFCITDVALQIKSIFGKVAKDQRVKLSIILYPNVIRTLVLFGDSNRIIQIVMNLVSNALKFTPVDGNVDVSMKVLGEYDQILSEQCNHKKIYVKKGTEVVDEPSSINLENIKDASDMSLANDTLSLVSTSSSSYDDALFSNQFKNEKKNDIDDSDSDDGLGVPLDKEKTWVIEIEVKDTGPGIDKSLQEAVFEPFVQGDQTLSRQYGGTGLGLSICRQLATMMNGTMELESELGVGSRFIFTVPLTQRRVINYDMSKNSFEDEFNPDSKKNRKIKFKVHKDKNHSRTSDNDDKGEDTHKSESSTESSAEGDDATESILSYAKETASTEKNRCKVNLDRPFLQSTGTARNILQYSMDSSKDKTIYNEKTITDNDKKDIRTNNGTHIDTTDLKKKKNDTEEFTTDDNKRTPGIKILVAEDNHVNQEVIKRMLQLEGIKDIDLACDGQDAFNKVSALQADGRHYSIIFMDVQMPHVDGLLATRMIRNDLSYSYPIVALTAFADDSNIKECLEAGMNGFLSKPIKRTKLKTIIKEFSNE</sequence>
<dbReference type="AlphaFoldDB" id="A0AAN7WEP0"/>
<feature type="transmembrane region" description="Helical" evidence="17">
    <location>
        <begin position="332"/>
        <end position="356"/>
    </location>
</feature>
<dbReference type="PANTHER" id="PTHR43047:SF72">
    <property type="entry name" value="OSMOSENSING HISTIDINE PROTEIN KINASE SLN1"/>
    <property type="match status" value="1"/>
</dbReference>
<proteinExistence type="predicted"/>
<evidence type="ECO:0000259" key="18">
    <source>
        <dbReference type="PROSITE" id="PS50109"/>
    </source>
</evidence>
<keyword evidence="12 17" id="KW-0472">Membrane</keyword>
<evidence type="ECO:0000259" key="19">
    <source>
        <dbReference type="PROSITE" id="PS50110"/>
    </source>
</evidence>
<feature type="compositionally biased region" description="Low complexity" evidence="16">
    <location>
        <begin position="417"/>
        <end position="426"/>
    </location>
</feature>
<keyword evidence="7" id="KW-0547">Nucleotide-binding</keyword>
<dbReference type="Gene3D" id="1.10.287.130">
    <property type="match status" value="1"/>
</dbReference>
<dbReference type="SUPFAM" id="SSF55874">
    <property type="entry name" value="ATPase domain of HSP90 chaperone/DNA topoisomerase II/histidine kinase"/>
    <property type="match status" value="2"/>
</dbReference>
<dbReference type="Proteomes" id="UP001306508">
    <property type="component" value="Unassembled WGS sequence"/>
</dbReference>
<evidence type="ECO:0000256" key="2">
    <source>
        <dbReference type="ARBA" id="ARBA00004370"/>
    </source>
</evidence>
<keyword evidence="9" id="KW-0067">ATP-binding</keyword>
<evidence type="ECO:0000256" key="1">
    <source>
        <dbReference type="ARBA" id="ARBA00000085"/>
    </source>
</evidence>
<dbReference type="CDD" id="cd00082">
    <property type="entry name" value="HisKA"/>
    <property type="match status" value="1"/>
</dbReference>
<dbReference type="InterPro" id="IPR001789">
    <property type="entry name" value="Sig_transdc_resp-reg_receiver"/>
</dbReference>
<dbReference type="CDD" id="cd06225">
    <property type="entry name" value="HAMP"/>
    <property type="match status" value="1"/>
</dbReference>
<dbReference type="EC" id="2.7.13.3" evidence="3"/>
<evidence type="ECO:0000256" key="12">
    <source>
        <dbReference type="ARBA" id="ARBA00023136"/>
    </source>
</evidence>
<reference evidence="22" key="1">
    <citation type="submission" date="2023-07" db="EMBL/GenBank/DDBJ databases">
        <title>A draft genome of Kazachstania heterogenica Y-27499.</title>
        <authorList>
            <person name="Donic C."/>
            <person name="Kralova J.S."/>
            <person name="Fidel L."/>
            <person name="Ben-Dor S."/>
            <person name="Jung S."/>
        </authorList>
    </citation>
    <scope>NUCLEOTIDE SEQUENCE [LARGE SCALE GENOMIC DNA]</scope>
    <source>
        <strain evidence="22">Y27499</strain>
    </source>
</reference>
<evidence type="ECO:0000256" key="15">
    <source>
        <dbReference type="SAM" id="Coils"/>
    </source>
</evidence>
<comment type="caution">
    <text evidence="21">The sequence shown here is derived from an EMBL/GenBank/DDBJ whole genome shotgun (WGS) entry which is preliminary data.</text>
</comment>
<evidence type="ECO:0000256" key="7">
    <source>
        <dbReference type="ARBA" id="ARBA00022741"/>
    </source>
</evidence>
<dbReference type="CDD" id="cd17546">
    <property type="entry name" value="REC_hyHK_CKI1_RcsC-like"/>
    <property type="match status" value="1"/>
</dbReference>
<comment type="catalytic activity">
    <reaction evidence="1">
        <text>ATP + protein L-histidine = ADP + protein N-phospho-L-histidine.</text>
        <dbReference type="EC" id="2.7.13.3"/>
    </reaction>
</comment>
<feature type="compositionally biased region" description="Basic and acidic residues" evidence="16">
    <location>
        <begin position="936"/>
        <end position="954"/>
    </location>
</feature>
<feature type="region of interest" description="Disordered" evidence="16">
    <location>
        <begin position="417"/>
        <end position="449"/>
    </location>
</feature>
<keyword evidence="13" id="KW-0325">Glycoprotein</keyword>
<evidence type="ECO:0000256" key="9">
    <source>
        <dbReference type="ARBA" id="ARBA00022840"/>
    </source>
</evidence>
<dbReference type="InterPro" id="IPR036890">
    <property type="entry name" value="HATPase_C_sf"/>
</dbReference>
<keyword evidence="4 14" id="KW-0597">Phosphoprotein</keyword>
<evidence type="ECO:0000256" key="11">
    <source>
        <dbReference type="ARBA" id="ARBA00023012"/>
    </source>
</evidence>
<dbReference type="FunFam" id="3.40.50.2300:FF:000289">
    <property type="entry name" value="Osmosensing histidine protein kinase SLN1"/>
    <property type="match status" value="1"/>
</dbReference>
<keyword evidence="8" id="KW-0418">Kinase</keyword>
<accession>A0AAN7WEP0</accession>
<organism evidence="21 22">
    <name type="scientific">Arxiozyma heterogenica</name>
    <dbReference type="NCBI Taxonomy" id="278026"/>
    <lineage>
        <taxon>Eukaryota</taxon>
        <taxon>Fungi</taxon>
        <taxon>Dikarya</taxon>
        <taxon>Ascomycota</taxon>
        <taxon>Saccharomycotina</taxon>
        <taxon>Saccharomycetes</taxon>
        <taxon>Saccharomycetales</taxon>
        <taxon>Saccharomycetaceae</taxon>
        <taxon>Arxiozyma</taxon>
    </lineage>
</organism>
<keyword evidence="22" id="KW-1185">Reference proteome</keyword>
<dbReference type="Gene3D" id="3.40.50.2300">
    <property type="match status" value="1"/>
</dbReference>
<keyword evidence="10 17" id="KW-1133">Transmembrane helix</keyword>
<keyword evidence="15" id="KW-0175">Coiled coil</keyword>
<evidence type="ECO:0000256" key="6">
    <source>
        <dbReference type="ARBA" id="ARBA00022692"/>
    </source>
</evidence>
<dbReference type="PANTHER" id="PTHR43047">
    <property type="entry name" value="TWO-COMPONENT HISTIDINE PROTEIN KINASE"/>
    <property type="match status" value="1"/>
</dbReference>
<comment type="subcellular location">
    <subcellularLocation>
        <location evidence="2">Membrane</location>
    </subcellularLocation>
</comment>
<feature type="domain" description="HAMP" evidence="20">
    <location>
        <begin position="522"/>
        <end position="554"/>
    </location>
</feature>
<gene>
    <name evidence="21" type="ORF">RI543_004647</name>
</gene>
<dbReference type="GO" id="GO:0005886">
    <property type="term" value="C:plasma membrane"/>
    <property type="evidence" value="ECO:0007669"/>
    <property type="project" value="TreeGrafter"/>
</dbReference>
<evidence type="ECO:0000256" key="3">
    <source>
        <dbReference type="ARBA" id="ARBA00012438"/>
    </source>
</evidence>
<dbReference type="Gene3D" id="3.30.565.10">
    <property type="entry name" value="Histidine kinase-like ATPase, C-terminal domain"/>
    <property type="match status" value="1"/>
</dbReference>
<protein>
    <recommendedName>
        <fullName evidence="3">histidine kinase</fullName>
        <ecNumber evidence="3">2.7.13.3</ecNumber>
    </recommendedName>
</protein>
<name>A0AAN7WEP0_9SACH</name>
<dbReference type="InterPro" id="IPR003594">
    <property type="entry name" value="HATPase_dom"/>
</dbReference>
<evidence type="ECO:0000313" key="21">
    <source>
        <dbReference type="EMBL" id="KAK5774113.1"/>
    </source>
</evidence>
<dbReference type="InterPro" id="IPR003661">
    <property type="entry name" value="HisK_dim/P_dom"/>
</dbReference>
<feature type="coiled-coil region" evidence="15">
    <location>
        <begin position="553"/>
        <end position="580"/>
    </location>
</feature>
<evidence type="ECO:0000256" key="5">
    <source>
        <dbReference type="ARBA" id="ARBA00022679"/>
    </source>
</evidence>
<evidence type="ECO:0000259" key="20">
    <source>
        <dbReference type="PROSITE" id="PS50885"/>
    </source>
</evidence>
<evidence type="ECO:0000256" key="13">
    <source>
        <dbReference type="ARBA" id="ARBA00023180"/>
    </source>
</evidence>
<dbReference type="Pfam" id="PF00072">
    <property type="entry name" value="Response_reg"/>
    <property type="match status" value="1"/>
</dbReference>
<dbReference type="InterPro" id="IPR011006">
    <property type="entry name" value="CheY-like_superfamily"/>
</dbReference>
<feature type="transmembrane region" description="Helical" evidence="17">
    <location>
        <begin position="21"/>
        <end position="44"/>
    </location>
</feature>
<dbReference type="GO" id="GO:0007234">
    <property type="term" value="P:osmosensory signaling via phosphorelay pathway"/>
    <property type="evidence" value="ECO:0007669"/>
    <property type="project" value="UniProtKB-ARBA"/>
</dbReference>
<evidence type="ECO:0000256" key="14">
    <source>
        <dbReference type="PROSITE-ProRule" id="PRU00169"/>
    </source>
</evidence>
<feature type="compositionally biased region" description="Basic residues" evidence="16">
    <location>
        <begin position="922"/>
        <end position="935"/>
    </location>
</feature>
<evidence type="ECO:0000256" key="4">
    <source>
        <dbReference type="ARBA" id="ARBA00022553"/>
    </source>
</evidence>
<dbReference type="GO" id="GO:0000155">
    <property type="term" value="F:phosphorelay sensor kinase activity"/>
    <property type="evidence" value="ECO:0007669"/>
    <property type="project" value="InterPro"/>
</dbReference>
<evidence type="ECO:0000313" key="22">
    <source>
        <dbReference type="Proteomes" id="UP001306508"/>
    </source>
</evidence>
<evidence type="ECO:0000256" key="10">
    <source>
        <dbReference type="ARBA" id="ARBA00022989"/>
    </source>
</evidence>
<dbReference type="SUPFAM" id="SSF52172">
    <property type="entry name" value="CheY-like"/>
    <property type="match status" value="1"/>
</dbReference>
<dbReference type="SMART" id="SM00448">
    <property type="entry name" value="REC"/>
    <property type="match status" value="1"/>
</dbReference>
<dbReference type="Pfam" id="PF02518">
    <property type="entry name" value="HATPase_c"/>
    <property type="match status" value="1"/>
</dbReference>
<dbReference type="PROSITE" id="PS50885">
    <property type="entry name" value="HAMP"/>
    <property type="match status" value="1"/>
</dbReference>
<dbReference type="InterPro" id="IPR003660">
    <property type="entry name" value="HAMP_dom"/>
</dbReference>
<dbReference type="InterPro" id="IPR005467">
    <property type="entry name" value="His_kinase_dom"/>
</dbReference>
<evidence type="ECO:0000256" key="16">
    <source>
        <dbReference type="SAM" id="MobiDB-lite"/>
    </source>
</evidence>
<dbReference type="PRINTS" id="PR00344">
    <property type="entry name" value="BCTRLSENSOR"/>
</dbReference>
<feature type="modified residue" description="4-aspartylphosphate" evidence="14">
    <location>
        <position position="1119"/>
    </location>
</feature>
<feature type="region of interest" description="Disordered" evidence="16">
    <location>
        <begin position="911"/>
        <end position="966"/>
    </location>
</feature>
<feature type="domain" description="Response regulatory" evidence="19">
    <location>
        <begin position="1064"/>
        <end position="1185"/>
    </location>
</feature>
<keyword evidence="6 17" id="KW-0812">Transmembrane</keyword>
<dbReference type="GO" id="GO:0009927">
    <property type="term" value="F:histidine phosphotransfer kinase activity"/>
    <property type="evidence" value="ECO:0007669"/>
    <property type="project" value="TreeGrafter"/>
</dbReference>
<dbReference type="PROSITE" id="PS50110">
    <property type="entry name" value="RESPONSE_REGULATORY"/>
    <property type="match status" value="1"/>
</dbReference>
<dbReference type="InterPro" id="IPR036097">
    <property type="entry name" value="HisK_dim/P_sf"/>
</dbReference>